<reference evidence="2 3" key="1">
    <citation type="journal article" date="2016" name="Mol. Biol. Evol.">
        <title>Comparative Genomics of Early-Diverging Mushroom-Forming Fungi Provides Insights into the Origins of Lignocellulose Decay Capabilities.</title>
        <authorList>
            <person name="Nagy L.G."/>
            <person name="Riley R."/>
            <person name="Tritt A."/>
            <person name="Adam C."/>
            <person name="Daum C."/>
            <person name="Floudas D."/>
            <person name="Sun H."/>
            <person name="Yadav J.S."/>
            <person name="Pangilinan J."/>
            <person name="Larsson K.H."/>
            <person name="Matsuura K."/>
            <person name="Barry K."/>
            <person name="Labutti K."/>
            <person name="Kuo R."/>
            <person name="Ohm R.A."/>
            <person name="Bhattacharya S.S."/>
            <person name="Shirouzu T."/>
            <person name="Yoshinaga Y."/>
            <person name="Martin F.M."/>
            <person name="Grigoriev I.V."/>
            <person name="Hibbett D.S."/>
        </authorList>
    </citation>
    <scope>NUCLEOTIDE SEQUENCE [LARGE SCALE GENOMIC DNA]</scope>
    <source>
        <strain evidence="2 3">HHB12029</strain>
    </source>
</reference>
<feature type="compositionally biased region" description="Basic and acidic residues" evidence="1">
    <location>
        <begin position="27"/>
        <end position="39"/>
    </location>
</feature>
<evidence type="ECO:0000313" key="3">
    <source>
        <dbReference type="Proteomes" id="UP000077266"/>
    </source>
</evidence>
<gene>
    <name evidence="2" type="ORF">EXIGLDRAFT_774557</name>
</gene>
<keyword evidence="3" id="KW-1185">Reference proteome</keyword>
<sequence>MAFGATGGSVIYAAARSDPAAGPSSSHHHDDEPQERETDLDPLGAQVAVTPRSAHFPRRGPPPDSTPSAPMEGESAPVHGNAQDGSFDEARRVHLPASEDSDSSLATQVPARQDSRRDAHSATEEAAIAAPMAAIAAPNLAAIAAPMV</sequence>
<feature type="region of interest" description="Disordered" evidence="1">
    <location>
        <begin position="14"/>
        <end position="124"/>
    </location>
</feature>
<dbReference type="AlphaFoldDB" id="A0A165EB91"/>
<protein>
    <submittedName>
        <fullName evidence="2">Uncharacterized protein</fullName>
    </submittedName>
</protein>
<dbReference type="InParanoid" id="A0A165EB91"/>
<organism evidence="2 3">
    <name type="scientific">Exidia glandulosa HHB12029</name>
    <dbReference type="NCBI Taxonomy" id="1314781"/>
    <lineage>
        <taxon>Eukaryota</taxon>
        <taxon>Fungi</taxon>
        <taxon>Dikarya</taxon>
        <taxon>Basidiomycota</taxon>
        <taxon>Agaricomycotina</taxon>
        <taxon>Agaricomycetes</taxon>
        <taxon>Auriculariales</taxon>
        <taxon>Exidiaceae</taxon>
        <taxon>Exidia</taxon>
    </lineage>
</organism>
<proteinExistence type="predicted"/>
<feature type="compositionally biased region" description="Basic and acidic residues" evidence="1">
    <location>
        <begin position="113"/>
        <end position="123"/>
    </location>
</feature>
<accession>A0A165EB91</accession>
<evidence type="ECO:0000313" key="2">
    <source>
        <dbReference type="EMBL" id="KZV86518.1"/>
    </source>
</evidence>
<dbReference type="Proteomes" id="UP000077266">
    <property type="component" value="Unassembled WGS sequence"/>
</dbReference>
<evidence type="ECO:0000256" key="1">
    <source>
        <dbReference type="SAM" id="MobiDB-lite"/>
    </source>
</evidence>
<name>A0A165EB91_EXIGL</name>
<dbReference type="EMBL" id="KV426153">
    <property type="protein sequence ID" value="KZV86518.1"/>
    <property type="molecule type" value="Genomic_DNA"/>
</dbReference>